<organism evidence="1 2">
    <name type="scientific">Actinoplanes aureus</name>
    <dbReference type="NCBI Taxonomy" id="2792083"/>
    <lineage>
        <taxon>Bacteria</taxon>
        <taxon>Bacillati</taxon>
        <taxon>Actinomycetota</taxon>
        <taxon>Actinomycetes</taxon>
        <taxon>Micromonosporales</taxon>
        <taxon>Micromonosporaceae</taxon>
        <taxon>Actinoplanes</taxon>
    </lineage>
</organism>
<dbReference type="RefSeq" id="WP_196411923.1">
    <property type="nucleotide sequence ID" value="NZ_JADQTO010000001.1"/>
</dbReference>
<reference evidence="1" key="1">
    <citation type="submission" date="2020-11" db="EMBL/GenBank/DDBJ databases">
        <title>Isolation and identification of active actinomycetes.</title>
        <authorList>
            <person name="Sun X."/>
        </authorList>
    </citation>
    <scope>NUCLEOTIDE SEQUENCE</scope>
    <source>
        <strain evidence="1">NEAU-A11</strain>
    </source>
</reference>
<dbReference type="EMBL" id="JADQTO010000001">
    <property type="protein sequence ID" value="MBG0560112.1"/>
    <property type="molecule type" value="Genomic_DNA"/>
</dbReference>
<keyword evidence="2" id="KW-1185">Reference proteome</keyword>
<comment type="caution">
    <text evidence="1">The sequence shown here is derived from an EMBL/GenBank/DDBJ whole genome shotgun (WGS) entry which is preliminary data.</text>
</comment>
<evidence type="ECO:0000313" key="1">
    <source>
        <dbReference type="EMBL" id="MBG0560112.1"/>
    </source>
</evidence>
<dbReference type="Proteomes" id="UP000598146">
    <property type="component" value="Unassembled WGS sequence"/>
</dbReference>
<protein>
    <submittedName>
        <fullName evidence="1">Uncharacterized protein</fullName>
    </submittedName>
</protein>
<proteinExistence type="predicted"/>
<accession>A0A931FUT1</accession>
<name>A0A931FUT1_9ACTN</name>
<evidence type="ECO:0000313" key="2">
    <source>
        <dbReference type="Proteomes" id="UP000598146"/>
    </source>
</evidence>
<sequence>MADGFTADAHQIRAHADKIDAAQHRLAAIRAAGAAITQDDAAYGRLCAWISGILERRHLRQGELLAYVEENLRLATDALISTGHAYAEVDDAAADRIRRAGRV</sequence>
<gene>
    <name evidence="1" type="ORF">I4J89_01340</name>
</gene>
<dbReference type="AlphaFoldDB" id="A0A931FUT1"/>